<dbReference type="AlphaFoldDB" id="A0A7K0DWN3"/>
<keyword evidence="4" id="KW-0804">Transcription</keyword>
<dbReference type="InterPro" id="IPR036271">
    <property type="entry name" value="Tet_transcr_reg_TetR-rel_C_sf"/>
</dbReference>
<keyword evidence="1" id="KW-0678">Repressor</keyword>
<organism evidence="8 9">
    <name type="scientific">Nocardia aurantia</name>
    <dbReference type="NCBI Taxonomy" id="2585199"/>
    <lineage>
        <taxon>Bacteria</taxon>
        <taxon>Bacillati</taxon>
        <taxon>Actinomycetota</taxon>
        <taxon>Actinomycetes</taxon>
        <taxon>Mycobacteriales</taxon>
        <taxon>Nocardiaceae</taxon>
        <taxon>Nocardia</taxon>
    </lineage>
</organism>
<dbReference type="Pfam" id="PF02909">
    <property type="entry name" value="TetR_C_1"/>
    <property type="match status" value="1"/>
</dbReference>
<evidence type="ECO:0000256" key="4">
    <source>
        <dbReference type="ARBA" id="ARBA00023163"/>
    </source>
</evidence>
<dbReference type="Proteomes" id="UP000431401">
    <property type="component" value="Unassembled WGS sequence"/>
</dbReference>
<dbReference type="PROSITE" id="PS50977">
    <property type="entry name" value="HTH_TETR_2"/>
    <property type="match status" value="1"/>
</dbReference>
<dbReference type="InterPro" id="IPR009057">
    <property type="entry name" value="Homeodomain-like_sf"/>
</dbReference>
<proteinExistence type="predicted"/>
<dbReference type="InterPro" id="IPR003012">
    <property type="entry name" value="Tet_transcr_reg_TetR"/>
</dbReference>
<keyword evidence="3 5" id="KW-0238">DNA-binding</keyword>
<dbReference type="InterPro" id="IPR001647">
    <property type="entry name" value="HTH_TetR"/>
</dbReference>
<dbReference type="GO" id="GO:0003700">
    <property type="term" value="F:DNA-binding transcription factor activity"/>
    <property type="evidence" value="ECO:0007669"/>
    <property type="project" value="TreeGrafter"/>
</dbReference>
<feature type="region of interest" description="Disordered" evidence="6">
    <location>
        <begin position="1"/>
        <end position="26"/>
    </location>
</feature>
<dbReference type="RefSeq" id="WP_319943448.1">
    <property type="nucleotide sequence ID" value="NZ_WEGI01000010.1"/>
</dbReference>
<reference evidence="8 9" key="1">
    <citation type="submission" date="2019-10" db="EMBL/GenBank/DDBJ databases">
        <title>Nocardia macrotermitis sp. nov. and Nocardia aurantia sp. nov., isolated from the gut of fungus growing-termite Macrotermes natalensis.</title>
        <authorList>
            <person name="Benndorf R."/>
            <person name="Schwitalla J."/>
            <person name="Martin K."/>
            <person name="De Beer W."/>
            <person name="Kaster A.-K."/>
            <person name="Vollmers J."/>
            <person name="Poulsen M."/>
            <person name="Beemelmanns C."/>
        </authorList>
    </citation>
    <scope>NUCLEOTIDE SEQUENCE [LARGE SCALE GENOMIC DNA]</scope>
    <source>
        <strain evidence="8 9">RB56</strain>
    </source>
</reference>
<dbReference type="InterPro" id="IPR004111">
    <property type="entry name" value="Repressor_TetR_C"/>
</dbReference>
<dbReference type="PANTHER" id="PTHR30055:SF151">
    <property type="entry name" value="TRANSCRIPTIONAL REGULATORY PROTEIN"/>
    <property type="match status" value="1"/>
</dbReference>
<sequence length="255" mass="27781">MVRPADEQTSGRPAAGKAERPRRTPLNRERVLRAAVALADETGLDGVSMRRLAQHLGVVPMALYKHVADKEELLDGMVDLVVTEFTAPPADSDWRDGVRQYVLSARRTVLRHPWARPAIETRTRRTPIVLAYMDAVAGLFLGGGFSADLTHHVMHALGNRIWGFSPELFDESGDESAPPPDPQVQAAAMAEFGRHYPHILAIATVATGGDLGAVGQGCDEQFEFEFALDLLLDGADRLHRRGWKSHAPSASHTAG</sequence>
<dbReference type="InterPro" id="IPR050109">
    <property type="entry name" value="HTH-type_TetR-like_transc_reg"/>
</dbReference>
<dbReference type="GO" id="GO:0000976">
    <property type="term" value="F:transcription cis-regulatory region binding"/>
    <property type="evidence" value="ECO:0007669"/>
    <property type="project" value="TreeGrafter"/>
</dbReference>
<gene>
    <name evidence="8" type="ORF">NRB56_48340</name>
</gene>
<comment type="caution">
    <text evidence="8">The sequence shown here is derived from an EMBL/GenBank/DDBJ whole genome shotgun (WGS) entry which is preliminary data.</text>
</comment>
<dbReference type="EMBL" id="WEGI01000010">
    <property type="protein sequence ID" value="MQY29244.1"/>
    <property type="molecule type" value="Genomic_DNA"/>
</dbReference>
<evidence type="ECO:0000256" key="3">
    <source>
        <dbReference type="ARBA" id="ARBA00023125"/>
    </source>
</evidence>
<evidence type="ECO:0000256" key="5">
    <source>
        <dbReference type="PROSITE-ProRule" id="PRU00335"/>
    </source>
</evidence>
<evidence type="ECO:0000256" key="6">
    <source>
        <dbReference type="SAM" id="MobiDB-lite"/>
    </source>
</evidence>
<evidence type="ECO:0000313" key="9">
    <source>
        <dbReference type="Proteomes" id="UP000431401"/>
    </source>
</evidence>
<evidence type="ECO:0000256" key="2">
    <source>
        <dbReference type="ARBA" id="ARBA00023015"/>
    </source>
</evidence>
<dbReference type="Gene3D" id="1.10.10.60">
    <property type="entry name" value="Homeodomain-like"/>
    <property type="match status" value="1"/>
</dbReference>
<evidence type="ECO:0000256" key="1">
    <source>
        <dbReference type="ARBA" id="ARBA00022491"/>
    </source>
</evidence>
<dbReference type="PRINTS" id="PR00400">
    <property type="entry name" value="TETREPRESSOR"/>
</dbReference>
<feature type="DNA-binding region" description="H-T-H motif" evidence="5">
    <location>
        <begin position="48"/>
        <end position="67"/>
    </location>
</feature>
<dbReference type="SUPFAM" id="SSF48498">
    <property type="entry name" value="Tetracyclin repressor-like, C-terminal domain"/>
    <property type="match status" value="1"/>
</dbReference>
<dbReference type="Gene3D" id="1.10.357.10">
    <property type="entry name" value="Tetracycline Repressor, domain 2"/>
    <property type="match status" value="1"/>
</dbReference>
<evidence type="ECO:0000259" key="7">
    <source>
        <dbReference type="PROSITE" id="PS50977"/>
    </source>
</evidence>
<dbReference type="GO" id="GO:0045892">
    <property type="term" value="P:negative regulation of DNA-templated transcription"/>
    <property type="evidence" value="ECO:0007669"/>
    <property type="project" value="InterPro"/>
</dbReference>
<name>A0A7K0DWN3_9NOCA</name>
<dbReference type="PRINTS" id="PR00455">
    <property type="entry name" value="HTHTETR"/>
</dbReference>
<protein>
    <recommendedName>
        <fullName evidence="7">HTH tetR-type domain-containing protein</fullName>
    </recommendedName>
</protein>
<dbReference type="Pfam" id="PF00440">
    <property type="entry name" value="TetR_N"/>
    <property type="match status" value="1"/>
</dbReference>
<dbReference type="GO" id="GO:0046677">
    <property type="term" value="P:response to antibiotic"/>
    <property type="evidence" value="ECO:0007669"/>
    <property type="project" value="InterPro"/>
</dbReference>
<evidence type="ECO:0000313" key="8">
    <source>
        <dbReference type="EMBL" id="MQY29244.1"/>
    </source>
</evidence>
<dbReference type="PANTHER" id="PTHR30055">
    <property type="entry name" value="HTH-TYPE TRANSCRIPTIONAL REGULATOR RUTR"/>
    <property type="match status" value="1"/>
</dbReference>
<accession>A0A7K0DWN3</accession>
<keyword evidence="9" id="KW-1185">Reference proteome</keyword>
<dbReference type="SUPFAM" id="SSF46689">
    <property type="entry name" value="Homeodomain-like"/>
    <property type="match status" value="1"/>
</dbReference>
<keyword evidence="2" id="KW-0805">Transcription regulation</keyword>
<feature type="domain" description="HTH tetR-type" evidence="7">
    <location>
        <begin position="25"/>
        <end position="85"/>
    </location>
</feature>
<feature type="compositionally biased region" description="Basic and acidic residues" evidence="6">
    <location>
        <begin position="17"/>
        <end position="26"/>
    </location>
</feature>